<dbReference type="Proteomes" id="UP000267342">
    <property type="component" value="Chromosome"/>
</dbReference>
<dbReference type="OrthoDB" id="9813426at2"/>
<evidence type="ECO:0000256" key="2">
    <source>
        <dbReference type="ARBA" id="ARBA00010792"/>
    </source>
</evidence>
<evidence type="ECO:0000256" key="3">
    <source>
        <dbReference type="ARBA" id="ARBA00022475"/>
    </source>
</evidence>
<dbReference type="KEGG" id="zpl:ZBT109_0190"/>
<evidence type="ECO:0000259" key="8">
    <source>
        <dbReference type="Pfam" id="PF09335"/>
    </source>
</evidence>
<dbReference type="STRING" id="1123510.GCA_000620025_02576"/>
<dbReference type="RefSeq" id="WP_027705569.1">
    <property type="nucleotide sequence ID" value="NZ_AP018933.1"/>
</dbReference>
<reference evidence="9 10" key="1">
    <citation type="submission" date="2018-09" db="EMBL/GenBank/DDBJ databases">
        <title>Zymobacter palmae IAM14233 (=T109) whole genome analysis.</title>
        <authorList>
            <person name="Yanase H."/>
        </authorList>
    </citation>
    <scope>NUCLEOTIDE SEQUENCE [LARGE SCALE GENOMIC DNA]</scope>
    <source>
        <strain evidence="9 10">IAM14233</strain>
    </source>
</reference>
<dbReference type="InterPro" id="IPR032816">
    <property type="entry name" value="VTT_dom"/>
</dbReference>
<keyword evidence="10" id="KW-1185">Reference proteome</keyword>
<feature type="domain" description="VTT" evidence="8">
    <location>
        <begin position="49"/>
        <end position="176"/>
    </location>
</feature>
<comment type="subcellular location">
    <subcellularLocation>
        <location evidence="1 7">Cell membrane</location>
        <topology evidence="1 7">Multi-pass membrane protein</topology>
    </subcellularLocation>
</comment>
<accession>A0A348HBI6</accession>
<evidence type="ECO:0000256" key="6">
    <source>
        <dbReference type="ARBA" id="ARBA00023136"/>
    </source>
</evidence>
<feature type="transmembrane region" description="Helical" evidence="7">
    <location>
        <begin position="190"/>
        <end position="208"/>
    </location>
</feature>
<keyword evidence="6 7" id="KW-0472">Membrane</keyword>
<sequence length="221" mass="24698">MSYLHMLLDFILHIDVHLTQLVADYGVWTYAILFAILFCETGLVVTPFLPGDSLLFMAGTLAARPDNGLNIHLMVLLMLGAAVLGDAVNYAIGHFFGEKLFSNPNAKLFKRKHLERTQAFYERHGGKTIIIARFVPIVRTFAPFVAGMGGMRYSRFLAYNVIGAVMWVLLLTYAGYFFGGTPWVQSNLKLVIVGIIVVSILPAVIEFLRHRFSRSSETHAD</sequence>
<feature type="transmembrane region" description="Helical" evidence="7">
    <location>
        <begin position="69"/>
        <end position="92"/>
    </location>
</feature>
<organism evidence="9 10">
    <name type="scientific">Zymobacter palmae</name>
    <dbReference type="NCBI Taxonomy" id="33074"/>
    <lineage>
        <taxon>Bacteria</taxon>
        <taxon>Pseudomonadati</taxon>
        <taxon>Pseudomonadota</taxon>
        <taxon>Gammaproteobacteria</taxon>
        <taxon>Oceanospirillales</taxon>
        <taxon>Halomonadaceae</taxon>
        <taxon>Zymobacter group</taxon>
        <taxon>Zymobacter</taxon>
    </lineage>
</organism>
<dbReference type="EMBL" id="AP018933">
    <property type="protein sequence ID" value="BBG28988.1"/>
    <property type="molecule type" value="Genomic_DNA"/>
</dbReference>
<feature type="transmembrane region" description="Helical" evidence="7">
    <location>
        <begin position="156"/>
        <end position="178"/>
    </location>
</feature>
<dbReference type="PANTHER" id="PTHR30353:SF0">
    <property type="entry name" value="TRANSMEMBRANE PROTEIN"/>
    <property type="match status" value="1"/>
</dbReference>
<dbReference type="InterPro" id="IPR032818">
    <property type="entry name" value="DedA-like"/>
</dbReference>
<evidence type="ECO:0000313" key="9">
    <source>
        <dbReference type="EMBL" id="BBG28988.1"/>
    </source>
</evidence>
<dbReference type="NCBIfam" id="NF008102">
    <property type="entry name" value="PRK10847.1"/>
    <property type="match status" value="1"/>
</dbReference>
<evidence type="ECO:0000313" key="10">
    <source>
        <dbReference type="Proteomes" id="UP000267342"/>
    </source>
</evidence>
<evidence type="ECO:0000256" key="5">
    <source>
        <dbReference type="ARBA" id="ARBA00022989"/>
    </source>
</evidence>
<evidence type="ECO:0000256" key="4">
    <source>
        <dbReference type="ARBA" id="ARBA00022692"/>
    </source>
</evidence>
<gene>
    <name evidence="9" type="ORF">ZBT109_0190</name>
</gene>
<dbReference type="GO" id="GO:0005886">
    <property type="term" value="C:plasma membrane"/>
    <property type="evidence" value="ECO:0007669"/>
    <property type="project" value="UniProtKB-SubCell"/>
</dbReference>
<proteinExistence type="inferred from homology"/>
<dbReference type="InterPro" id="IPR058127">
    <property type="entry name" value="DedA"/>
</dbReference>
<keyword evidence="5 7" id="KW-1133">Transmembrane helix</keyword>
<dbReference type="PANTHER" id="PTHR30353">
    <property type="entry name" value="INNER MEMBRANE PROTEIN DEDA-RELATED"/>
    <property type="match status" value="1"/>
</dbReference>
<dbReference type="AlphaFoldDB" id="A0A348HBI6"/>
<protein>
    <submittedName>
        <fullName evidence="9">Uncharacterized membrane-associated protein</fullName>
    </submittedName>
</protein>
<evidence type="ECO:0000256" key="1">
    <source>
        <dbReference type="ARBA" id="ARBA00004651"/>
    </source>
</evidence>
<feature type="transmembrane region" description="Helical" evidence="7">
    <location>
        <begin position="27"/>
        <end position="49"/>
    </location>
</feature>
<evidence type="ECO:0000256" key="7">
    <source>
        <dbReference type="RuleBase" id="RU367016"/>
    </source>
</evidence>
<keyword evidence="3 7" id="KW-1003">Cell membrane</keyword>
<dbReference type="Pfam" id="PF09335">
    <property type="entry name" value="VTT_dom"/>
    <property type="match status" value="1"/>
</dbReference>
<name>A0A348HBI6_9GAMM</name>
<keyword evidence="4 7" id="KW-0812">Transmembrane</keyword>
<comment type="similarity">
    <text evidence="2 7">Belongs to the DedA family.</text>
</comment>